<dbReference type="AlphaFoldDB" id="A0A815DH27"/>
<dbReference type="InterPro" id="IPR011992">
    <property type="entry name" value="EF-hand-dom_pair"/>
</dbReference>
<evidence type="ECO:0000256" key="1">
    <source>
        <dbReference type="ARBA" id="ARBA00022737"/>
    </source>
</evidence>
<dbReference type="GO" id="GO:0005509">
    <property type="term" value="F:calcium ion binding"/>
    <property type="evidence" value="ECO:0007669"/>
    <property type="project" value="InterPro"/>
</dbReference>
<keyword evidence="1" id="KW-0677">Repeat</keyword>
<evidence type="ECO:0000313" key="6">
    <source>
        <dbReference type="Proteomes" id="UP000663852"/>
    </source>
</evidence>
<dbReference type="PROSITE" id="PS00018">
    <property type="entry name" value="EF_HAND_1"/>
    <property type="match status" value="2"/>
</dbReference>
<dbReference type="InterPro" id="IPR018247">
    <property type="entry name" value="EF_Hand_1_Ca_BS"/>
</dbReference>
<dbReference type="SUPFAM" id="SSF47473">
    <property type="entry name" value="EF-hand"/>
    <property type="match status" value="1"/>
</dbReference>
<evidence type="ECO:0000313" key="5">
    <source>
        <dbReference type="EMBL" id="CAF1297204.1"/>
    </source>
</evidence>
<sequence length="221" mass="25357">MKRTNSQSAVTNGYSHSSTRRSSVRSIGKDNVASSTQLFDNNDVLLKKSTKLIEFSKNKRTISPDKLKSMRQIFNTIGNFQPISIERLADAFIALEHDTRKDILYQDFLTEHQLNGTSGLLDFEHFALLVLEYEEKLRLEDEALHRLDLKIAFEYFDINKDGMIDVNELLTIMNTLQLPITAEEAKNMIDFADHDKDHLLSFDEFLTVLTQISTMNMSSTD</sequence>
<dbReference type="SMART" id="SM00054">
    <property type="entry name" value="EFh"/>
    <property type="match status" value="2"/>
</dbReference>
<name>A0A815DH27_ADIRI</name>
<dbReference type="InterPro" id="IPR050145">
    <property type="entry name" value="Centrin_CML-like"/>
</dbReference>
<dbReference type="OrthoDB" id="270584at2759"/>
<dbReference type="Pfam" id="PF13499">
    <property type="entry name" value="EF-hand_7"/>
    <property type="match status" value="1"/>
</dbReference>
<feature type="compositionally biased region" description="Polar residues" evidence="3">
    <location>
        <begin position="1"/>
        <end position="14"/>
    </location>
</feature>
<feature type="domain" description="EF-hand" evidence="4">
    <location>
        <begin position="144"/>
        <end position="179"/>
    </location>
</feature>
<organism evidence="5 6">
    <name type="scientific">Adineta ricciae</name>
    <name type="common">Rotifer</name>
    <dbReference type="NCBI Taxonomy" id="249248"/>
    <lineage>
        <taxon>Eukaryota</taxon>
        <taxon>Metazoa</taxon>
        <taxon>Spiralia</taxon>
        <taxon>Gnathifera</taxon>
        <taxon>Rotifera</taxon>
        <taxon>Eurotatoria</taxon>
        <taxon>Bdelloidea</taxon>
        <taxon>Adinetida</taxon>
        <taxon>Adinetidae</taxon>
        <taxon>Adineta</taxon>
    </lineage>
</organism>
<reference evidence="5" key="1">
    <citation type="submission" date="2021-02" db="EMBL/GenBank/DDBJ databases">
        <authorList>
            <person name="Nowell W R."/>
        </authorList>
    </citation>
    <scope>NUCLEOTIDE SEQUENCE</scope>
</reference>
<evidence type="ECO:0000256" key="2">
    <source>
        <dbReference type="ARBA" id="ARBA00022837"/>
    </source>
</evidence>
<dbReference type="PANTHER" id="PTHR23050">
    <property type="entry name" value="CALCIUM BINDING PROTEIN"/>
    <property type="match status" value="1"/>
</dbReference>
<dbReference type="InterPro" id="IPR002048">
    <property type="entry name" value="EF_hand_dom"/>
</dbReference>
<protein>
    <recommendedName>
        <fullName evidence="4">EF-hand domain-containing protein</fullName>
    </recommendedName>
</protein>
<dbReference type="CDD" id="cd00051">
    <property type="entry name" value="EFh"/>
    <property type="match status" value="1"/>
</dbReference>
<accession>A0A815DH27</accession>
<proteinExistence type="predicted"/>
<evidence type="ECO:0000259" key="4">
    <source>
        <dbReference type="PROSITE" id="PS50222"/>
    </source>
</evidence>
<dbReference type="EMBL" id="CAJNOJ010000213">
    <property type="protein sequence ID" value="CAF1297204.1"/>
    <property type="molecule type" value="Genomic_DNA"/>
</dbReference>
<keyword evidence="2" id="KW-0106">Calcium</keyword>
<feature type="region of interest" description="Disordered" evidence="3">
    <location>
        <begin position="1"/>
        <end position="27"/>
    </location>
</feature>
<dbReference type="Proteomes" id="UP000663852">
    <property type="component" value="Unassembled WGS sequence"/>
</dbReference>
<dbReference type="Gene3D" id="1.10.238.10">
    <property type="entry name" value="EF-hand"/>
    <property type="match status" value="1"/>
</dbReference>
<evidence type="ECO:0000256" key="3">
    <source>
        <dbReference type="SAM" id="MobiDB-lite"/>
    </source>
</evidence>
<comment type="caution">
    <text evidence="5">The sequence shown here is derived from an EMBL/GenBank/DDBJ whole genome shotgun (WGS) entry which is preliminary data.</text>
</comment>
<feature type="domain" description="EF-hand" evidence="4">
    <location>
        <begin position="180"/>
        <end position="215"/>
    </location>
</feature>
<gene>
    <name evidence="5" type="ORF">EDS130_LOCUS30408</name>
</gene>
<dbReference type="PROSITE" id="PS50222">
    <property type="entry name" value="EF_HAND_2"/>
    <property type="match status" value="2"/>
</dbReference>